<feature type="domain" description="DUF58" evidence="1">
    <location>
        <begin position="49"/>
        <end position="250"/>
    </location>
</feature>
<dbReference type="STRING" id="45067.Llan_1092"/>
<comment type="caution">
    <text evidence="2">The sequence shown here is derived from an EMBL/GenBank/DDBJ whole genome shotgun (WGS) entry which is preliminary data.</text>
</comment>
<dbReference type="AlphaFoldDB" id="A0A0W0VRT6"/>
<dbReference type="InterPro" id="IPR036465">
    <property type="entry name" value="vWFA_dom_sf"/>
</dbReference>
<sequence length="302" mass="34738">MTEGLVAELEELIAFKRYAQRGNYKSAAKTIQQGNHYSKLRGRGMDFAEARNYQAGDEIRHMEWRVTARTGRPHVKLYQEERERPVVMLCDFNPSMYFGTRLAFKSVTAARLSAMLAWTAIKQGDRVGGLLYSATMHNEFTPHSRNPGVLPFLAALSQYTQAVPDHSRQARRLSDALIRLRRVTRPGSTVVIISDFYSFDTESERHLGRIRAHNDILVYHICDPIELTPPKPQQYPITNGKEEMVIDTTRHDVVSNYRNYCELRIEKLKALCKRLQIPYTQVTAEANIPQLIRQTFPRRLSG</sequence>
<dbReference type="RefSeq" id="WP_028372808.1">
    <property type="nucleotide sequence ID" value="NZ_CAAAJD010000017.1"/>
</dbReference>
<protein>
    <recommendedName>
        <fullName evidence="1">DUF58 domain-containing protein</fullName>
    </recommendedName>
</protein>
<name>A0A0W0VRT6_9GAMM</name>
<dbReference type="Proteomes" id="UP000054869">
    <property type="component" value="Unassembled WGS sequence"/>
</dbReference>
<dbReference type="PANTHER" id="PTHR33608:SF12">
    <property type="entry name" value="DUF58 DOMAIN-CONTAINING PROTEIN"/>
    <property type="match status" value="1"/>
</dbReference>
<dbReference type="PANTHER" id="PTHR33608">
    <property type="entry name" value="BLL2464 PROTEIN"/>
    <property type="match status" value="1"/>
</dbReference>
<keyword evidence="3" id="KW-1185">Reference proteome</keyword>
<dbReference type="InterPro" id="IPR002881">
    <property type="entry name" value="DUF58"/>
</dbReference>
<evidence type="ECO:0000313" key="3">
    <source>
        <dbReference type="Proteomes" id="UP000054869"/>
    </source>
</evidence>
<dbReference type="Pfam" id="PF01882">
    <property type="entry name" value="DUF58"/>
    <property type="match status" value="1"/>
</dbReference>
<gene>
    <name evidence="2" type="ORF">Llan_1092</name>
</gene>
<evidence type="ECO:0000313" key="2">
    <source>
        <dbReference type="EMBL" id="KTD22741.1"/>
    </source>
</evidence>
<dbReference type="SUPFAM" id="SSF53300">
    <property type="entry name" value="vWA-like"/>
    <property type="match status" value="1"/>
</dbReference>
<evidence type="ECO:0000259" key="1">
    <source>
        <dbReference type="Pfam" id="PF01882"/>
    </source>
</evidence>
<accession>A0A0W0VRT6</accession>
<organism evidence="2 3">
    <name type="scientific">Legionella lansingensis</name>
    <dbReference type="NCBI Taxonomy" id="45067"/>
    <lineage>
        <taxon>Bacteria</taxon>
        <taxon>Pseudomonadati</taxon>
        <taxon>Pseudomonadota</taxon>
        <taxon>Gammaproteobacteria</taxon>
        <taxon>Legionellales</taxon>
        <taxon>Legionellaceae</taxon>
        <taxon>Legionella</taxon>
    </lineage>
</organism>
<dbReference type="eggNOG" id="COG1721">
    <property type="taxonomic scope" value="Bacteria"/>
</dbReference>
<proteinExistence type="predicted"/>
<reference evidence="2 3" key="1">
    <citation type="submission" date="2015-11" db="EMBL/GenBank/DDBJ databases">
        <title>Genomic analysis of 38 Legionella species identifies large and diverse effector repertoires.</title>
        <authorList>
            <person name="Burstein D."/>
            <person name="Amaro F."/>
            <person name="Zusman T."/>
            <person name="Lifshitz Z."/>
            <person name="Cohen O."/>
            <person name="Gilbert J.A."/>
            <person name="Pupko T."/>
            <person name="Shuman H.A."/>
            <person name="Segal G."/>
        </authorList>
    </citation>
    <scope>NUCLEOTIDE SEQUENCE [LARGE SCALE GENOMIC DNA]</scope>
    <source>
        <strain evidence="2 3">ATCC 49751</strain>
    </source>
</reference>
<dbReference type="OrthoDB" id="9776116at2"/>
<dbReference type="EMBL" id="LNYI01000022">
    <property type="protein sequence ID" value="KTD22741.1"/>
    <property type="molecule type" value="Genomic_DNA"/>
</dbReference>
<dbReference type="PATRIC" id="fig|45067.4.peg.1141"/>